<feature type="transmembrane region" description="Helical" evidence="2">
    <location>
        <begin position="111"/>
        <end position="129"/>
    </location>
</feature>
<proteinExistence type="predicted"/>
<accession>A0A543I979</accession>
<organism evidence="3 4">
    <name type="scientific">Actinomadura hallensis</name>
    <dbReference type="NCBI Taxonomy" id="337895"/>
    <lineage>
        <taxon>Bacteria</taxon>
        <taxon>Bacillati</taxon>
        <taxon>Actinomycetota</taxon>
        <taxon>Actinomycetes</taxon>
        <taxon>Streptosporangiales</taxon>
        <taxon>Thermomonosporaceae</taxon>
        <taxon>Actinomadura</taxon>
    </lineage>
</organism>
<dbReference type="InterPro" id="IPR012666">
    <property type="entry name" value="CbtA_put"/>
</dbReference>
<evidence type="ECO:0000256" key="1">
    <source>
        <dbReference type="SAM" id="MobiDB-lite"/>
    </source>
</evidence>
<keyword evidence="2" id="KW-0472">Membrane</keyword>
<sequence>MIRTLLVRGLLLGLLAGLVAGAFAFAVGEPRIDDAIALEEAAAAAEPAHGHEHEHEAAGGGHDHGAEVSRGTQKFGLFLATGLYGLAVGGVFALVFAALRGRVGPRSDGGLALAAAGTAFAAVIVVPFLKYPANPPAVGDPETITSRTLLYLAMVVIGLLAVAIAVTTARRVTGGPWARWAAAVLAFLVPVVAAWLALPGVNEVPDGFPAALLWEFRVASLGTQLVFWAAFGALFGWASDRARRPAPVAAPA</sequence>
<keyword evidence="2" id="KW-0812">Transmembrane</keyword>
<feature type="compositionally biased region" description="Basic and acidic residues" evidence="1">
    <location>
        <begin position="48"/>
        <end position="66"/>
    </location>
</feature>
<comment type="caution">
    <text evidence="3">The sequence shown here is derived from an EMBL/GenBank/DDBJ whole genome shotgun (WGS) entry which is preliminary data.</text>
</comment>
<dbReference type="Proteomes" id="UP000316706">
    <property type="component" value="Unassembled WGS sequence"/>
</dbReference>
<keyword evidence="4" id="KW-1185">Reference proteome</keyword>
<name>A0A543I979_9ACTN</name>
<gene>
    <name evidence="3" type="ORF">FHX41_0747</name>
</gene>
<feature type="transmembrane region" description="Helical" evidence="2">
    <location>
        <begin position="218"/>
        <end position="238"/>
    </location>
</feature>
<evidence type="ECO:0000256" key="2">
    <source>
        <dbReference type="SAM" id="Phobius"/>
    </source>
</evidence>
<dbReference type="EMBL" id="VFPO01000001">
    <property type="protein sequence ID" value="TQM67144.1"/>
    <property type="molecule type" value="Genomic_DNA"/>
</dbReference>
<evidence type="ECO:0000313" key="3">
    <source>
        <dbReference type="EMBL" id="TQM67144.1"/>
    </source>
</evidence>
<feature type="transmembrane region" description="Helical" evidence="2">
    <location>
        <begin position="180"/>
        <end position="198"/>
    </location>
</feature>
<feature type="transmembrane region" description="Helical" evidence="2">
    <location>
        <begin position="149"/>
        <end position="168"/>
    </location>
</feature>
<feature type="transmembrane region" description="Helical" evidence="2">
    <location>
        <begin position="75"/>
        <end position="99"/>
    </location>
</feature>
<dbReference type="RefSeq" id="WP_141966194.1">
    <property type="nucleotide sequence ID" value="NZ_VFPO01000001.1"/>
</dbReference>
<dbReference type="AlphaFoldDB" id="A0A543I979"/>
<protein>
    <submittedName>
        <fullName evidence="3">Putative cobalt transporter CbtA</fullName>
    </submittedName>
</protein>
<dbReference type="Pfam" id="PF09490">
    <property type="entry name" value="CbtA"/>
    <property type="match status" value="1"/>
</dbReference>
<evidence type="ECO:0000313" key="4">
    <source>
        <dbReference type="Proteomes" id="UP000316706"/>
    </source>
</evidence>
<reference evidence="3 4" key="1">
    <citation type="submission" date="2019-06" db="EMBL/GenBank/DDBJ databases">
        <title>Sequencing the genomes of 1000 actinobacteria strains.</title>
        <authorList>
            <person name="Klenk H.-P."/>
        </authorList>
    </citation>
    <scope>NUCLEOTIDE SEQUENCE [LARGE SCALE GENOMIC DNA]</scope>
    <source>
        <strain evidence="3 4">DSM 45043</strain>
    </source>
</reference>
<feature type="region of interest" description="Disordered" evidence="1">
    <location>
        <begin position="47"/>
        <end position="66"/>
    </location>
</feature>
<keyword evidence="2" id="KW-1133">Transmembrane helix</keyword>